<dbReference type="PANTHER" id="PTHR36383">
    <property type="entry name" value="OS09G0529350 PROTEIN"/>
    <property type="match status" value="1"/>
</dbReference>
<dbReference type="EMBL" id="JAMPKK010000008">
    <property type="protein sequence ID" value="MEP0863968.1"/>
    <property type="molecule type" value="Genomic_DNA"/>
</dbReference>
<keyword evidence="1" id="KW-0812">Transmembrane</keyword>
<comment type="caution">
    <text evidence="2">The sequence shown here is derived from an EMBL/GenBank/DDBJ whole genome shotgun (WGS) entry which is preliminary data.</text>
</comment>
<dbReference type="RefSeq" id="WP_190417694.1">
    <property type="nucleotide sequence ID" value="NZ_JAMPKK010000008.1"/>
</dbReference>
<organism evidence="2 3">
    <name type="scientific">Funiculus sociatus GB2-A5</name>
    <dbReference type="NCBI Taxonomy" id="2933946"/>
    <lineage>
        <taxon>Bacteria</taxon>
        <taxon>Bacillati</taxon>
        <taxon>Cyanobacteriota</taxon>
        <taxon>Cyanophyceae</taxon>
        <taxon>Coleofasciculales</taxon>
        <taxon>Coleofasciculaceae</taxon>
        <taxon>Funiculus</taxon>
    </lineage>
</organism>
<evidence type="ECO:0000313" key="2">
    <source>
        <dbReference type="EMBL" id="MEP0863968.1"/>
    </source>
</evidence>
<sequence length="139" mass="15384">MFDPKERIESIKAGTLAAVSVCLTYSIVTLGNNLLSQIQIATGFNLLVKVAIALSSGFLFGVTYRYIIREDRNSHLKTGAVFAFGLVRGLGQIEVGLNFPDTFWLYALLGVESILLFAIARFTLDLAIYRSWLKPFKSS</sequence>
<protein>
    <recommendedName>
        <fullName evidence="4">ATP synthase protein I</fullName>
    </recommendedName>
</protein>
<dbReference type="Proteomes" id="UP001442494">
    <property type="component" value="Unassembled WGS sequence"/>
</dbReference>
<evidence type="ECO:0000313" key="3">
    <source>
        <dbReference type="Proteomes" id="UP001442494"/>
    </source>
</evidence>
<keyword evidence="3" id="KW-1185">Reference proteome</keyword>
<accession>A0ABV0JKK5</accession>
<dbReference type="PANTHER" id="PTHR36383:SF1">
    <property type="entry name" value="PROTEIN, PUTATIVE-RELATED"/>
    <property type="match status" value="1"/>
</dbReference>
<feature type="transmembrane region" description="Helical" evidence="1">
    <location>
        <begin position="79"/>
        <end position="97"/>
    </location>
</feature>
<proteinExistence type="predicted"/>
<feature type="transmembrane region" description="Helical" evidence="1">
    <location>
        <begin position="103"/>
        <end position="124"/>
    </location>
</feature>
<evidence type="ECO:0000256" key="1">
    <source>
        <dbReference type="SAM" id="Phobius"/>
    </source>
</evidence>
<reference evidence="2 3" key="1">
    <citation type="submission" date="2022-04" db="EMBL/GenBank/DDBJ databases">
        <title>Positive selection, recombination, and allopatry shape intraspecific diversity of widespread and dominant cyanobacteria.</title>
        <authorList>
            <person name="Wei J."/>
            <person name="Shu W."/>
            <person name="Hu C."/>
        </authorList>
    </citation>
    <scope>NUCLEOTIDE SEQUENCE [LARGE SCALE GENOMIC DNA]</scope>
    <source>
        <strain evidence="2 3">GB2-A5</strain>
    </source>
</reference>
<keyword evidence="1" id="KW-0472">Membrane</keyword>
<feature type="transmembrane region" description="Helical" evidence="1">
    <location>
        <begin position="46"/>
        <end position="67"/>
    </location>
</feature>
<feature type="transmembrane region" description="Helical" evidence="1">
    <location>
        <begin position="12"/>
        <end position="34"/>
    </location>
</feature>
<keyword evidence="1" id="KW-1133">Transmembrane helix</keyword>
<evidence type="ECO:0008006" key="4">
    <source>
        <dbReference type="Google" id="ProtNLM"/>
    </source>
</evidence>
<name>A0ABV0JKK5_9CYAN</name>
<gene>
    <name evidence="2" type="ORF">NDI37_05765</name>
</gene>